<organism evidence="1">
    <name type="scientific">uncultured Caudovirales phage</name>
    <dbReference type="NCBI Taxonomy" id="2100421"/>
    <lineage>
        <taxon>Viruses</taxon>
        <taxon>Duplodnaviria</taxon>
        <taxon>Heunggongvirae</taxon>
        <taxon>Uroviricota</taxon>
        <taxon>Caudoviricetes</taxon>
        <taxon>Peduoviridae</taxon>
        <taxon>Maltschvirus</taxon>
        <taxon>Maltschvirus maltsch</taxon>
    </lineage>
</organism>
<name>A0A6J5RRK1_9CAUD</name>
<proteinExistence type="predicted"/>
<dbReference type="EMBL" id="LR797252">
    <property type="protein sequence ID" value="CAB4196886.1"/>
    <property type="molecule type" value="Genomic_DNA"/>
</dbReference>
<evidence type="ECO:0000313" key="1">
    <source>
        <dbReference type="EMBL" id="CAB4196886.1"/>
    </source>
</evidence>
<protein>
    <submittedName>
        <fullName evidence="1">Uncharacterized protein</fullName>
    </submittedName>
</protein>
<reference evidence="1" key="1">
    <citation type="submission" date="2020-05" db="EMBL/GenBank/DDBJ databases">
        <authorList>
            <person name="Chiriac C."/>
            <person name="Salcher M."/>
            <person name="Ghai R."/>
            <person name="Kavagutti S V."/>
        </authorList>
    </citation>
    <scope>NUCLEOTIDE SEQUENCE</scope>
</reference>
<accession>A0A6J5RRK1</accession>
<sequence>MKKVEIYSNWCYLDILGEDYSDVLTDGEELKILWNDGTITKEKIIVESRTDHYTGHGGGDDITTSKAYIKITYMGVPAMIRLADTDLLCERIKIK</sequence>
<gene>
    <name evidence="1" type="ORF">UFOVP1290_406</name>
</gene>